<dbReference type="EMBL" id="DTHV01000131">
    <property type="protein sequence ID" value="HGW60595.1"/>
    <property type="molecule type" value="Genomic_DNA"/>
</dbReference>
<gene>
    <name evidence="11" type="primary">malQ</name>
    <name evidence="11" type="ORF">ENV82_04115</name>
</gene>
<dbReference type="NCBIfam" id="NF011080">
    <property type="entry name" value="PRK14508.1-3"/>
    <property type="match status" value="1"/>
</dbReference>
<accession>A0A7C4Y0V4</accession>
<protein>
    <recommendedName>
        <fullName evidence="4 10">4-alpha-glucanotransferase</fullName>
        <ecNumber evidence="3 10">2.4.1.25</ecNumber>
    </recommendedName>
    <alternativeName>
        <fullName evidence="8 10">Amylomaltase</fullName>
    </alternativeName>
    <alternativeName>
        <fullName evidence="9 10">Disproportionating enzyme</fullName>
    </alternativeName>
</protein>
<keyword evidence="6 10" id="KW-0808">Transferase</keyword>
<dbReference type="PANTHER" id="PTHR32438">
    <property type="entry name" value="4-ALPHA-GLUCANOTRANSFERASE DPE1, CHLOROPLASTIC/AMYLOPLASTIC"/>
    <property type="match status" value="1"/>
</dbReference>
<sequence length="496" mass="57826">MEKNFERGSGILCHITSLPSKFGIGDFNALKSFVSFLRHSRQKYIQILPIGPTAPIFDNSPYHSISAFAINPLFISIEDLVRDGYLEESALENYIVEESNKVDFEKVIKSKEHALRSAFEKFVPESSFEQFKEENAFFLEDYALFLALKKEFGNRSWQEWPQEFKNRSKDTILKAKEVLREEMMFFEFVQFIAYKQFLEAKSVLNDSGIKIIGDLPMYVDLDSPDVLANRELFELDSNGYPLRVAGVPPDYFSANGQLWGNPLYRWDVERSLGFSWWIERIEHLLKFVDIIRIDHFRGFVAYYAIPYGMPNAKIGEWVPAPVYDFFDTLKEHFKSMPFIAEDLGLITDDVVTVIKHYKIPNMRVLMFAFDGTPSNLYLPHNYENPTVVYTGTHDHNTVKGWFKYEINERGKAYLRKYLGYEPVLEHIHRDLIRLAHSSIAFLSIIQIQDVLGLDERFRMNTPGTVGSNWRFKLRFDNLNDESALLFLKDVTEIYGR</sequence>
<evidence type="ECO:0000256" key="5">
    <source>
        <dbReference type="ARBA" id="ARBA00022676"/>
    </source>
</evidence>
<dbReference type="InterPro" id="IPR003385">
    <property type="entry name" value="Glyco_hydro_77"/>
</dbReference>
<dbReference type="SUPFAM" id="SSF51445">
    <property type="entry name" value="(Trans)glycosidases"/>
    <property type="match status" value="1"/>
</dbReference>
<evidence type="ECO:0000313" key="11">
    <source>
        <dbReference type="EMBL" id="HGW60595.1"/>
    </source>
</evidence>
<keyword evidence="5 10" id="KW-0328">Glycosyltransferase</keyword>
<reference evidence="11" key="1">
    <citation type="journal article" date="2020" name="mSystems">
        <title>Genome- and Community-Level Interaction Insights into Carbon Utilization and Element Cycling Functions of Hydrothermarchaeota in Hydrothermal Sediment.</title>
        <authorList>
            <person name="Zhou Z."/>
            <person name="Liu Y."/>
            <person name="Xu W."/>
            <person name="Pan J."/>
            <person name="Luo Z.H."/>
            <person name="Li M."/>
        </authorList>
    </citation>
    <scope>NUCLEOTIDE SEQUENCE [LARGE SCALE GENOMIC DNA]</scope>
    <source>
        <strain evidence="11">SpSt-794</strain>
    </source>
</reference>
<dbReference type="InterPro" id="IPR017853">
    <property type="entry name" value="GH"/>
</dbReference>
<dbReference type="PANTHER" id="PTHR32438:SF5">
    <property type="entry name" value="4-ALPHA-GLUCANOTRANSFERASE DPE1, CHLOROPLASTIC_AMYLOPLASTIC"/>
    <property type="match status" value="1"/>
</dbReference>
<evidence type="ECO:0000256" key="8">
    <source>
        <dbReference type="ARBA" id="ARBA00031423"/>
    </source>
</evidence>
<dbReference type="GO" id="GO:0004134">
    <property type="term" value="F:4-alpha-glucanotransferase activity"/>
    <property type="evidence" value="ECO:0007669"/>
    <property type="project" value="UniProtKB-EC"/>
</dbReference>
<dbReference type="Pfam" id="PF02446">
    <property type="entry name" value="Glyco_hydro_77"/>
    <property type="match status" value="1"/>
</dbReference>
<evidence type="ECO:0000256" key="1">
    <source>
        <dbReference type="ARBA" id="ARBA00000439"/>
    </source>
</evidence>
<dbReference type="EC" id="2.4.1.25" evidence="3 10"/>
<organism evidence="11">
    <name type="scientific">Caldisericum exile</name>
    <dbReference type="NCBI Taxonomy" id="693075"/>
    <lineage>
        <taxon>Bacteria</taxon>
        <taxon>Pseudomonadati</taxon>
        <taxon>Caldisericota/Cryosericota group</taxon>
        <taxon>Caldisericota</taxon>
        <taxon>Caldisericia</taxon>
        <taxon>Caldisericales</taxon>
        <taxon>Caldisericaceae</taxon>
        <taxon>Caldisericum</taxon>
    </lineage>
</organism>
<name>A0A7C4Y0V4_9BACT</name>
<evidence type="ECO:0000256" key="6">
    <source>
        <dbReference type="ARBA" id="ARBA00022679"/>
    </source>
</evidence>
<dbReference type="GO" id="GO:0005975">
    <property type="term" value="P:carbohydrate metabolic process"/>
    <property type="evidence" value="ECO:0007669"/>
    <property type="project" value="InterPro"/>
</dbReference>
<evidence type="ECO:0000256" key="9">
    <source>
        <dbReference type="ARBA" id="ARBA00031501"/>
    </source>
</evidence>
<evidence type="ECO:0000256" key="3">
    <source>
        <dbReference type="ARBA" id="ARBA00012560"/>
    </source>
</evidence>
<dbReference type="NCBIfam" id="TIGR00217">
    <property type="entry name" value="malQ"/>
    <property type="match status" value="1"/>
</dbReference>
<evidence type="ECO:0000256" key="10">
    <source>
        <dbReference type="RuleBase" id="RU361207"/>
    </source>
</evidence>
<evidence type="ECO:0000256" key="4">
    <source>
        <dbReference type="ARBA" id="ARBA00020295"/>
    </source>
</evidence>
<keyword evidence="7 10" id="KW-0119">Carbohydrate metabolism</keyword>
<comment type="catalytic activity">
    <reaction evidence="1 10">
        <text>Transfers a segment of a (1-&gt;4)-alpha-D-glucan to a new position in an acceptor, which may be glucose or a (1-&gt;4)-alpha-D-glucan.</text>
        <dbReference type="EC" id="2.4.1.25"/>
    </reaction>
</comment>
<evidence type="ECO:0000256" key="7">
    <source>
        <dbReference type="ARBA" id="ARBA00023277"/>
    </source>
</evidence>
<comment type="similarity">
    <text evidence="2 10">Belongs to the disproportionating enzyme family.</text>
</comment>
<dbReference type="Gene3D" id="3.20.20.80">
    <property type="entry name" value="Glycosidases"/>
    <property type="match status" value="1"/>
</dbReference>
<comment type="caution">
    <text evidence="11">The sequence shown here is derived from an EMBL/GenBank/DDBJ whole genome shotgun (WGS) entry which is preliminary data.</text>
</comment>
<proteinExistence type="inferred from homology"/>
<dbReference type="AlphaFoldDB" id="A0A7C4Y0V4"/>
<evidence type="ECO:0000256" key="2">
    <source>
        <dbReference type="ARBA" id="ARBA00005684"/>
    </source>
</evidence>